<sequence>MKQSSHMYACVPTSCSLTRSFISQTDRNDFVKKVVLLASSPPKDAYFSEFDGMVTNELHLNGEEVIMPEIPLVNWLAPISLGSPMPEE</sequence>
<dbReference type="AlphaFoldDB" id="A0A8J2NL22"/>
<name>A0A8J2NL22_9HEXA</name>
<proteinExistence type="predicted"/>
<accession>A0A8J2NL22</accession>
<comment type="caution">
    <text evidence="1">The sequence shown here is derived from an EMBL/GenBank/DDBJ whole genome shotgun (WGS) entry which is preliminary data.</text>
</comment>
<dbReference type="Proteomes" id="UP000708208">
    <property type="component" value="Unassembled WGS sequence"/>
</dbReference>
<gene>
    <name evidence="1" type="ORF">AFUS01_LOCUS3340</name>
</gene>
<protein>
    <submittedName>
        <fullName evidence="1">Uncharacterized protein</fullName>
    </submittedName>
</protein>
<evidence type="ECO:0000313" key="1">
    <source>
        <dbReference type="EMBL" id="CAG7688222.1"/>
    </source>
</evidence>
<reference evidence="1" key="1">
    <citation type="submission" date="2021-06" db="EMBL/GenBank/DDBJ databases">
        <authorList>
            <person name="Hodson N. C."/>
            <person name="Mongue J. A."/>
            <person name="Jaron S. K."/>
        </authorList>
    </citation>
    <scope>NUCLEOTIDE SEQUENCE</scope>
</reference>
<evidence type="ECO:0000313" key="2">
    <source>
        <dbReference type="Proteomes" id="UP000708208"/>
    </source>
</evidence>
<organism evidence="1 2">
    <name type="scientific">Allacma fusca</name>
    <dbReference type="NCBI Taxonomy" id="39272"/>
    <lineage>
        <taxon>Eukaryota</taxon>
        <taxon>Metazoa</taxon>
        <taxon>Ecdysozoa</taxon>
        <taxon>Arthropoda</taxon>
        <taxon>Hexapoda</taxon>
        <taxon>Collembola</taxon>
        <taxon>Symphypleona</taxon>
        <taxon>Sminthuridae</taxon>
        <taxon>Allacma</taxon>
    </lineage>
</organism>
<dbReference type="EMBL" id="CAJVCH010020050">
    <property type="protein sequence ID" value="CAG7688222.1"/>
    <property type="molecule type" value="Genomic_DNA"/>
</dbReference>
<keyword evidence="2" id="KW-1185">Reference proteome</keyword>